<sequence>MKDCTKVVGPMTDHSLLYRNKTYFYLILQSTRESMPTSAILQSNHLSESASIAPYYRAD</sequence>
<organism evidence="1 2">
    <name type="scientific">Ceratitis capitata</name>
    <name type="common">Mediterranean fruit fly</name>
    <name type="synonym">Tephritis capitata</name>
    <dbReference type="NCBI Taxonomy" id="7213"/>
    <lineage>
        <taxon>Eukaryota</taxon>
        <taxon>Metazoa</taxon>
        <taxon>Ecdysozoa</taxon>
        <taxon>Arthropoda</taxon>
        <taxon>Hexapoda</taxon>
        <taxon>Insecta</taxon>
        <taxon>Pterygota</taxon>
        <taxon>Neoptera</taxon>
        <taxon>Endopterygota</taxon>
        <taxon>Diptera</taxon>
        <taxon>Brachycera</taxon>
        <taxon>Muscomorpha</taxon>
        <taxon>Tephritoidea</taxon>
        <taxon>Tephritidae</taxon>
        <taxon>Ceratitis</taxon>
        <taxon>Ceratitis</taxon>
    </lineage>
</organism>
<comment type="caution">
    <text evidence="1">The sequence shown here is derived from an EMBL/GenBank/DDBJ whole genome shotgun (WGS) entry which is preliminary data.</text>
</comment>
<reference evidence="1" key="1">
    <citation type="submission" date="2020-11" db="EMBL/GenBank/DDBJ databases">
        <authorList>
            <person name="Whitehead M."/>
        </authorList>
    </citation>
    <scope>NUCLEOTIDE SEQUENCE</scope>
    <source>
        <strain evidence="1">EGII</strain>
    </source>
</reference>
<dbReference type="EMBL" id="CAJHJT010000001">
    <property type="protein sequence ID" value="CAD6995700.1"/>
    <property type="molecule type" value="Genomic_DNA"/>
</dbReference>
<dbReference type="Proteomes" id="UP000606786">
    <property type="component" value="Unassembled WGS sequence"/>
</dbReference>
<protein>
    <submittedName>
        <fullName evidence="1">(Mediterranean fruit fly) hypothetical protein</fullName>
    </submittedName>
</protein>
<gene>
    <name evidence="1" type="ORF">CCAP1982_LOCUS4406</name>
</gene>
<evidence type="ECO:0000313" key="1">
    <source>
        <dbReference type="EMBL" id="CAD6995700.1"/>
    </source>
</evidence>
<feature type="non-terminal residue" evidence="1">
    <location>
        <position position="59"/>
    </location>
</feature>
<evidence type="ECO:0000313" key="2">
    <source>
        <dbReference type="Proteomes" id="UP000606786"/>
    </source>
</evidence>
<accession>A0A811UAX5</accession>
<dbReference type="AlphaFoldDB" id="A0A811UAX5"/>
<name>A0A811UAX5_CERCA</name>
<keyword evidence="2" id="KW-1185">Reference proteome</keyword>
<proteinExistence type="predicted"/>